<reference evidence="3 4" key="1">
    <citation type="submission" date="2010-03" db="EMBL/GenBank/DDBJ databases">
        <title>The genome sequence of Gordonibacter pamelaeae 7-10-1-bT.</title>
        <authorList>
            <consortium name="metaHIT consortium -- http://www.metahit.eu/"/>
            <person name="Pajon A."/>
            <person name="Turner K."/>
            <person name="Parkhill J."/>
            <person name="Timmis K."/>
            <person name="Oxley A."/>
            <person name="Wurdemann D."/>
        </authorList>
    </citation>
    <scope>NUCLEOTIDE SEQUENCE [LARGE SCALE GENOMIC DNA]</scope>
    <source>
        <strain evidence="4">7-10-1-b</strain>
    </source>
</reference>
<evidence type="ECO:0000256" key="1">
    <source>
        <dbReference type="SAM" id="Phobius"/>
    </source>
</evidence>
<name>D6E7Y9_9ACTN</name>
<keyword evidence="1" id="KW-1133">Transmembrane helix</keyword>
<dbReference type="Proteomes" id="UP000008805">
    <property type="component" value="Chromosome"/>
</dbReference>
<organism evidence="3 4">
    <name type="scientific">Gordonibacter pamelaeae 7-10-1-b</name>
    <dbReference type="NCBI Taxonomy" id="657308"/>
    <lineage>
        <taxon>Bacteria</taxon>
        <taxon>Bacillati</taxon>
        <taxon>Actinomycetota</taxon>
        <taxon>Coriobacteriia</taxon>
        <taxon>Eggerthellales</taxon>
        <taxon>Eggerthellaceae</taxon>
        <taxon>Gordonibacter</taxon>
    </lineage>
</organism>
<feature type="transmembrane region" description="Helical" evidence="1">
    <location>
        <begin position="49"/>
        <end position="72"/>
    </location>
</feature>
<sequence>MFMRDLPANQLNPKIKNVWRINDAIWLTVVFLCCFVPFAIAAAVEPEGWMFVVLAAVAALYVAGMVVWLVVLPPIRFMRWRYELSDDYLDIARGIIWRKRFVIPFIRVQNTDTRQGPILRAFGLASVTVATAAGEHEIPGLDSGTAEQLRDKAAELARLAQEDV</sequence>
<evidence type="ECO:0000259" key="2">
    <source>
        <dbReference type="Pfam" id="PF03703"/>
    </source>
</evidence>
<dbReference type="PATRIC" id="fig|657308.3.peg.732"/>
<evidence type="ECO:0000313" key="3">
    <source>
        <dbReference type="EMBL" id="CBL03836.1"/>
    </source>
</evidence>
<keyword evidence="4" id="KW-1185">Reference proteome</keyword>
<dbReference type="AlphaFoldDB" id="D6E7Y9"/>
<dbReference type="PANTHER" id="PTHR34473:SF2">
    <property type="entry name" value="UPF0699 TRANSMEMBRANE PROTEIN YDBT"/>
    <property type="match status" value="1"/>
</dbReference>
<dbReference type="Pfam" id="PF03703">
    <property type="entry name" value="bPH_2"/>
    <property type="match status" value="1"/>
</dbReference>
<protein>
    <submittedName>
        <fullName evidence="3">Uncharacterized conserved protein</fullName>
    </submittedName>
</protein>
<accession>D6E7Y9</accession>
<dbReference type="InterPro" id="IPR005182">
    <property type="entry name" value="YdbS-like_PH"/>
</dbReference>
<reference evidence="3 4" key="2">
    <citation type="submission" date="2010-03" db="EMBL/GenBank/DDBJ databases">
        <authorList>
            <person name="Pajon A."/>
        </authorList>
    </citation>
    <scope>NUCLEOTIDE SEQUENCE [LARGE SCALE GENOMIC DNA]</scope>
    <source>
        <strain evidence="4">7-10-1-b</strain>
    </source>
</reference>
<keyword evidence="1" id="KW-0812">Transmembrane</keyword>
<dbReference type="PANTHER" id="PTHR34473">
    <property type="entry name" value="UPF0699 TRANSMEMBRANE PROTEIN YDBS"/>
    <property type="match status" value="1"/>
</dbReference>
<proteinExistence type="predicted"/>
<feature type="domain" description="YdbS-like PH" evidence="2">
    <location>
        <begin position="78"/>
        <end position="151"/>
    </location>
</feature>
<gene>
    <name evidence="3" type="ORF">GPA_11510</name>
</gene>
<feature type="transmembrane region" description="Helical" evidence="1">
    <location>
        <begin position="21"/>
        <end position="43"/>
    </location>
</feature>
<keyword evidence="1" id="KW-0472">Membrane</keyword>
<dbReference type="HOGENOM" id="CLU_104197_3_2_11"/>
<dbReference type="EMBL" id="FP929047">
    <property type="protein sequence ID" value="CBL03836.1"/>
    <property type="molecule type" value="Genomic_DNA"/>
</dbReference>
<evidence type="ECO:0000313" key="4">
    <source>
        <dbReference type="Proteomes" id="UP000008805"/>
    </source>
</evidence>
<dbReference type="KEGG" id="gpa:GPA_11510"/>